<organism evidence="3 4">
    <name type="scientific">Coniophora puteana (strain RWD-64-598)</name>
    <name type="common">Brown rot fungus</name>
    <dbReference type="NCBI Taxonomy" id="741705"/>
    <lineage>
        <taxon>Eukaryota</taxon>
        <taxon>Fungi</taxon>
        <taxon>Dikarya</taxon>
        <taxon>Basidiomycota</taxon>
        <taxon>Agaricomycotina</taxon>
        <taxon>Agaricomycetes</taxon>
        <taxon>Agaricomycetidae</taxon>
        <taxon>Boletales</taxon>
        <taxon>Coniophorineae</taxon>
        <taxon>Coniophoraceae</taxon>
        <taxon>Coniophora</taxon>
    </lineage>
</organism>
<dbReference type="InterPro" id="IPR029071">
    <property type="entry name" value="Ubiquitin-like_domsf"/>
</dbReference>
<feature type="region of interest" description="Disordered" evidence="1">
    <location>
        <begin position="170"/>
        <end position="251"/>
    </location>
</feature>
<feature type="domain" description="Ubiquitin-like" evidence="2">
    <location>
        <begin position="257"/>
        <end position="325"/>
    </location>
</feature>
<feature type="compositionally biased region" description="Basic residues" evidence="1">
    <location>
        <begin position="425"/>
        <end position="435"/>
    </location>
</feature>
<feature type="region of interest" description="Disordered" evidence="1">
    <location>
        <begin position="139"/>
        <end position="158"/>
    </location>
</feature>
<dbReference type="OMA" id="WEDERPP"/>
<feature type="compositionally biased region" description="Polar residues" evidence="1">
    <location>
        <begin position="193"/>
        <end position="208"/>
    </location>
</feature>
<feature type="compositionally biased region" description="Gly residues" evidence="1">
    <location>
        <begin position="170"/>
        <end position="181"/>
    </location>
</feature>
<dbReference type="EMBL" id="JH711584">
    <property type="protein sequence ID" value="EIW77345.1"/>
    <property type="molecule type" value="Genomic_DNA"/>
</dbReference>
<evidence type="ECO:0000256" key="1">
    <source>
        <dbReference type="SAM" id="MobiDB-lite"/>
    </source>
</evidence>
<keyword evidence="4" id="KW-1185">Reference proteome</keyword>
<proteinExistence type="predicted"/>
<dbReference type="Proteomes" id="UP000053558">
    <property type="component" value="Unassembled WGS sequence"/>
</dbReference>
<feature type="compositionally biased region" description="Low complexity" evidence="1">
    <location>
        <begin position="8"/>
        <end position="43"/>
    </location>
</feature>
<feature type="compositionally biased region" description="Basic and acidic residues" evidence="1">
    <location>
        <begin position="73"/>
        <end position="82"/>
    </location>
</feature>
<dbReference type="PANTHER" id="PTHR13169">
    <property type="entry name" value="UBIQUITIN-LIKE PROTEIN 3 HCG-1 PROTEIN"/>
    <property type="match status" value="1"/>
</dbReference>
<dbReference type="InterPro" id="IPR039540">
    <property type="entry name" value="UBL3-like_ubiquitin_dom"/>
</dbReference>
<dbReference type="GeneID" id="19205964"/>
<dbReference type="InterPro" id="IPR040015">
    <property type="entry name" value="UBL3-like"/>
</dbReference>
<feature type="region of interest" description="Disordered" evidence="1">
    <location>
        <begin position="331"/>
        <end position="361"/>
    </location>
</feature>
<dbReference type="PANTHER" id="PTHR13169:SF0">
    <property type="entry name" value="UBIQUITIN-LIKE PROTEIN 3"/>
    <property type="match status" value="1"/>
</dbReference>
<sequence>MSAAHQHPSSSPSPTSPSFELSPISAPTLGAAPAQAQASSSPPRAEEPHYTLPHSPSSPSLEHQQHTLTLSERNARSRDRPYTAHGSSNPFPINAFILGPDGFGEHLGVASLGLGGHYLSASARTSFTRVDTESYYGGGGMNGNGTEPHASDGAGGGAGAGNGAASGGNGGNFSGNGGTQRGVGYPPLPPLASVSSTYGSNAEGQNATAVAAPPQAPSQMLPQPQSQAQSQTQSPEQPQSQAQNQLQLEPVPQTPQVFLTFLLVSGRRRTMSFDPETSVGRVKELVWSSWSSDWEDERPPAPAYLRILWLGKILQDEDTLSHLKFPTALSSPAQHTAVPPSSLPPITPTTPSTPNPLHSGAAVPTATIVHLSIRAFAPPPEGVDSLGKNKKRLSAALASVGVRRQSLQPPPSEPGTGEEGGGTRARSRLSMRRRSTAGVPAAGAGGPVGGTGPAIPEETEEGAGGCRCIIC</sequence>
<feature type="region of interest" description="Disordered" evidence="1">
    <location>
        <begin position="399"/>
        <end position="465"/>
    </location>
</feature>
<feature type="region of interest" description="Disordered" evidence="1">
    <location>
        <begin position="1"/>
        <end position="91"/>
    </location>
</feature>
<dbReference type="KEGG" id="cput:CONPUDRAFT_168293"/>
<feature type="compositionally biased region" description="Pro residues" evidence="1">
    <location>
        <begin position="341"/>
        <end position="354"/>
    </location>
</feature>
<dbReference type="RefSeq" id="XP_007772731.1">
    <property type="nucleotide sequence ID" value="XM_007774541.1"/>
</dbReference>
<comment type="caution">
    <text evidence="3">The sequence shown here is derived from an EMBL/GenBank/DDBJ whole genome shotgun (WGS) entry which is preliminary data.</text>
</comment>
<dbReference type="Gene3D" id="3.10.20.90">
    <property type="entry name" value="Phosphatidylinositol 3-kinase Catalytic Subunit, Chain A, domain 1"/>
    <property type="match status" value="1"/>
</dbReference>
<evidence type="ECO:0000313" key="3">
    <source>
        <dbReference type="EMBL" id="EIW77345.1"/>
    </source>
</evidence>
<dbReference type="InterPro" id="IPR000626">
    <property type="entry name" value="Ubiquitin-like_dom"/>
</dbReference>
<feature type="compositionally biased region" description="Gly residues" evidence="1">
    <location>
        <begin position="443"/>
        <end position="452"/>
    </location>
</feature>
<dbReference type="PROSITE" id="PS50053">
    <property type="entry name" value="UBIQUITIN_2"/>
    <property type="match status" value="1"/>
</dbReference>
<dbReference type="OrthoDB" id="1043111at2759"/>
<name>A0A5M3MFF0_CONPW</name>
<accession>A0A5M3MFF0</accession>
<evidence type="ECO:0000313" key="4">
    <source>
        <dbReference type="Proteomes" id="UP000053558"/>
    </source>
</evidence>
<dbReference type="SUPFAM" id="SSF54236">
    <property type="entry name" value="Ubiquitin-like"/>
    <property type="match status" value="1"/>
</dbReference>
<feature type="compositionally biased region" description="Low complexity" evidence="1">
    <location>
        <begin position="211"/>
        <end position="250"/>
    </location>
</feature>
<protein>
    <recommendedName>
        <fullName evidence="2">Ubiquitin-like domain-containing protein</fullName>
    </recommendedName>
</protein>
<reference evidence="4" key="1">
    <citation type="journal article" date="2012" name="Science">
        <title>The Paleozoic origin of enzymatic lignin decomposition reconstructed from 31 fungal genomes.</title>
        <authorList>
            <person name="Floudas D."/>
            <person name="Binder M."/>
            <person name="Riley R."/>
            <person name="Barry K."/>
            <person name="Blanchette R.A."/>
            <person name="Henrissat B."/>
            <person name="Martinez A.T."/>
            <person name="Otillar R."/>
            <person name="Spatafora J.W."/>
            <person name="Yadav J.S."/>
            <person name="Aerts A."/>
            <person name="Benoit I."/>
            <person name="Boyd A."/>
            <person name="Carlson A."/>
            <person name="Copeland A."/>
            <person name="Coutinho P.M."/>
            <person name="de Vries R.P."/>
            <person name="Ferreira P."/>
            <person name="Findley K."/>
            <person name="Foster B."/>
            <person name="Gaskell J."/>
            <person name="Glotzer D."/>
            <person name="Gorecki P."/>
            <person name="Heitman J."/>
            <person name="Hesse C."/>
            <person name="Hori C."/>
            <person name="Igarashi K."/>
            <person name="Jurgens J.A."/>
            <person name="Kallen N."/>
            <person name="Kersten P."/>
            <person name="Kohler A."/>
            <person name="Kuees U."/>
            <person name="Kumar T.K.A."/>
            <person name="Kuo A."/>
            <person name="LaButti K."/>
            <person name="Larrondo L.F."/>
            <person name="Lindquist E."/>
            <person name="Ling A."/>
            <person name="Lombard V."/>
            <person name="Lucas S."/>
            <person name="Lundell T."/>
            <person name="Martin R."/>
            <person name="McLaughlin D.J."/>
            <person name="Morgenstern I."/>
            <person name="Morin E."/>
            <person name="Murat C."/>
            <person name="Nagy L.G."/>
            <person name="Nolan M."/>
            <person name="Ohm R.A."/>
            <person name="Patyshakuliyeva A."/>
            <person name="Rokas A."/>
            <person name="Ruiz-Duenas F.J."/>
            <person name="Sabat G."/>
            <person name="Salamov A."/>
            <person name="Samejima M."/>
            <person name="Schmutz J."/>
            <person name="Slot J.C."/>
            <person name="St John F."/>
            <person name="Stenlid J."/>
            <person name="Sun H."/>
            <person name="Sun S."/>
            <person name="Syed K."/>
            <person name="Tsang A."/>
            <person name="Wiebenga A."/>
            <person name="Young D."/>
            <person name="Pisabarro A."/>
            <person name="Eastwood D.C."/>
            <person name="Martin F."/>
            <person name="Cullen D."/>
            <person name="Grigoriev I.V."/>
            <person name="Hibbett D.S."/>
        </authorList>
    </citation>
    <scope>NUCLEOTIDE SEQUENCE [LARGE SCALE GENOMIC DNA]</scope>
    <source>
        <strain evidence="4">RWD-64-598 SS2</strain>
    </source>
</reference>
<evidence type="ECO:0000259" key="2">
    <source>
        <dbReference type="PROSITE" id="PS50053"/>
    </source>
</evidence>
<dbReference type="AlphaFoldDB" id="A0A5M3MFF0"/>
<gene>
    <name evidence="3" type="ORF">CONPUDRAFT_168293</name>
</gene>
<feature type="compositionally biased region" description="Low complexity" evidence="1">
    <location>
        <begin position="50"/>
        <end position="62"/>
    </location>
</feature>
<dbReference type="Pfam" id="PF13881">
    <property type="entry name" value="Rad60-SLD_2"/>
    <property type="match status" value="1"/>
</dbReference>